<keyword evidence="2" id="KW-1185">Reference proteome</keyword>
<evidence type="ECO:0000313" key="2">
    <source>
        <dbReference type="Proteomes" id="UP000054047"/>
    </source>
</evidence>
<dbReference type="SMART" id="SM00150">
    <property type="entry name" value="SPEC"/>
    <property type="match status" value="1"/>
</dbReference>
<dbReference type="EMBL" id="KN750317">
    <property type="protein sequence ID" value="KIH50239.1"/>
    <property type="molecule type" value="Genomic_DNA"/>
</dbReference>
<protein>
    <submittedName>
        <fullName evidence="1">Spectrin repeat-containing domain protein</fullName>
    </submittedName>
</protein>
<name>A0A0C2FU87_9BILA</name>
<sequence>MELEIACYRDLIAAMEDAMAFHTDMASLLAWLDDAETRLAKLPAAESLKVDEISRLLDELHVFKDEMDKQAVLKEQLSYTAGQIASGAPAHQAAAIRQPINKLNLRWSQLYAALCDKENKVERMLLQMGRLSEAADQLIAWMRKTRGTLDELSVAAPTLRQLEIQRCQLTVVSNDVHAHENSVLSEFHRSHEFLHFLPLRFKIVQDPIYRQSSVQNLLLFELSSHQNLELRGKVAKA</sequence>
<dbReference type="GO" id="GO:0030056">
    <property type="term" value="C:hemidesmosome"/>
    <property type="evidence" value="ECO:0007669"/>
    <property type="project" value="TreeGrafter"/>
</dbReference>
<dbReference type="InterPro" id="IPR018159">
    <property type="entry name" value="Spectrin/alpha-actinin"/>
</dbReference>
<dbReference type="Pfam" id="PF00435">
    <property type="entry name" value="Spectrin"/>
    <property type="match status" value="1"/>
</dbReference>
<dbReference type="PANTHER" id="PTHR23169">
    <property type="entry name" value="ENVOPLAKIN"/>
    <property type="match status" value="1"/>
</dbReference>
<dbReference type="SUPFAM" id="SSF46966">
    <property type="entry name" value="Spectrin repeat"/>
    <property type="match status" value="1"/>
</dbReference>
<dbReference type="Gene3D" id="1.20.58.60">
    <property type="match status" value="1"/>
</dbReference>
<dbReference type="Proteomes" id="UP000054047">
    <property type="component" value="Unassembled WGS sequence"/>
</dbReference>
<proteinExistence type="predicted"/>
<dbReference type="GO" id="GO:0005882">
    <property type="term" value="C:intermediate filament"/>
    <property type="evidence" value="ECO:0007669"/>
    <property type="project" value="TreeGrafter"/>
</dbReference>
<organism evidence="1 2">
    <name type="scientific">Ancylostoma duodenale</name>
    <dbReference type="NCBI Taxonomy" id="51022"/>
    <lineage>
        <taxon>Eukaryota</taxon>
        <taxon>Metazoa</taxon>
        <taxon>Ecdysozoa</taxon>
        <taxon>Nematoda</taxon>
        <taxon>Chromadorea</taxon>
        <taxon>Rhabditida</taxon>
        <taxon>Rhabditina</taxon>
        <taxon>Rhabditomorpha</taxon>
        <taxon>Strongyloidea</taxon>
        <taxon>Ancylostomatidae</taxon>
        <taxon>Ancylostomatinae</taxon>
        <taxon>Ancylostoma</taxon>
    </lineage>
</organism>
<dbReference type="InterPro" id="IPR043197">
    <property type="entry name" value="Plakin"/>
</dbReference>
<dbReference type="GO" id="GO:0005737">
    <property type="term" value="C:cytoplasm"/>
    <property type="evidence" value="ECO:0007669"/>
    <property type="project" value="TreeGrafter"/>
</dbReference>
<dbReference type="GO" id="GO:0042060">
    <property type="term" value="P:wound healing"/>
    <property type="evidence" value="ECO:0007669"/>
    <property type="project" value="TreeGrafter"/>
</dbReference>
<dbReference type="GO" id="GO:0005198">
    <property type="term" value="F:structural molecule activity"/>
    <property type="evidence" value="ECO:0007669"/>
    <property type="project" value="TreeGrafter"/>
</dbReference>
<dbReference type="PANTHER" id="PTHR23169:SF23">
    <property type="entry name" value="SHORT STOP, ISOFORM H"/>
    <property type="match status" value="1"/>
</dbReference>
<reference evidence="1 2" key="1">
    <citation type="submission" date="2013-12" db="EMBL/GenBank/DDBJ databases">
        <title>Draft genome of the parsitic nematode Ancylostoma duodenale.</title>
        <authorList>
            <person name="Mitreva M."/>
        </authorList>
    </citation>
    <scope>NUCLEOTIDE SEQUENCE [LARGE SCALE GENOMIC DNA]</scope>
    <source>
        <strain evidence="1 2">Zhejiang</strain>
    </source>
</reference>
<gene>
    <name evidence="1" type="ORF">ANCDUO_19683</name>
</gene>
<dbReference type="AlphaFoldDB" id="A0A0C2FU87"/>
<dbReference type="GO" id="GO:0016020">
    <property type="term" value="C:membrane"/>
    <property type="evidence" value="ECO:0007669"/>
    <property type="project" value="TreeGrafter"/>
</dbReference>
<dbReference type="GO" id="GO:0031122">
    <property type="term" value="P:cytoplasmic microtubule organization"/>
    <property type="evidence" value="ECO:0007669"/>
    <property type="project" value="TreeGrafter"/>
</dbReference>
<dbReference type="GO" id="GO:0045104">
    <property type="term" value="P:intermediate filament cytoskeleton organization"/>
    <property type="evidence" value="ECO:0007669"/>
    <property type="project" value="InterPro"/>
</dbReference>
<accession>A0A0C2FU87</accession>
<evidence type="ECO:0000313" key="1">
    <source>
        <dbReference type="EMBL" id="KIH50239.1"/>
    </source>
</evidence>
<dbReference type="InterPro" id="IPR002017">
    <property type="entry name" value="Spectrin_repeat"/>
</dbReference>
<dbReference type="OrthoDB" id="2250192at2759"/>